<feature type="compositionally biased region" description="Low complexity" evidence="8">
    <location>
        <begin position="332"/>
        <end position="356"/>
    </location>
</feature>
<feature type="region of interest" description="Disordered" evidence="8">
    <location>
        <begin position="274"/>
        <end position="356"/>
    </location>
</feature>
<dbReference type="RefSeq" id="WP_344801672.1">
    <property type="nucleotide sequence ID" value="NZ_BAABAB010000005.1"/>
</dbReference>
<evidence type="ECO:0000256" key="8">
    <source>
        <dbReference type="SAM" id="MobiDB-lite"/>
    </source>
</evidence>
<keyword evidence="2" id="KW-0723">Serine/threonine-protein kinase</keyword>
<reference evidence="12" key="1">
    <citation type="journal article" date="2019" name="Int. J. Syst. Evol. Microbiol.">
        <title>The Global Catalogue of Microorganisms (GCM) 10K type strain sequencing project: providing services to taxonomists for standard genome sequencing and annotation.</title>
        <authorList>
            <consortium name="The Broad Institute Genomics Platform"/>
            <consortium name="The Broad Institute Genome Sequencing Center for Infectious Disease"/>
            <person name="Wu L."/>
            <person name="Ma J."/>
        </authorList>
    </citation>
    <scope>NUCLEOTIDE SEQUENCE [LARGE SCALE GENOMIC DNA]</scope>
    <source>
        <strain evidence="12">JCM 16929</strain>
    </source>
</reference>
<dbReference type="PROSITE" id="PS50011">
    <property type="entry name" value="PROTEIN_KINASE_DOM"/>
    <property type="match status" value="1"/>
</dbReference>
<name>A0ABP6ZHF4_9ACTN</name>
<dbReference type="InterPro" id="IPR008266">
    <property type="entry name" value="Tyr_kinase_AS"/>
</dbReference>
<dbReference type="InterPro" id="IPR011009">
    <property type="entry name" value="Kinase-like_dom_sf"/>
</dbReference>
<feature type="domain" description="Protein kinase" evidence="10">
    <location>
        <begin position="7"/>
        <end position="266"/>
    </location>
</feature>
<dbReference type="PROSITE" id="PS00107">
    <property type="entry name" value="PROTEIN_KINASE_ATP"/>
    <property type="match status" value="1"/>
</dbReference>
<dbReference type="Pfam" id="PF00069">
    <property type="entry name" value="Pkinase"/>
    <property type="match status" value="1"/>
</dbReference>
<dbReference type="Gene3D" id="1.10.510.10">
    <property type="entry name" value="Transferase(Phosphotransferase) domain 1"/>
    <property type="match status" value="1"/>
</dbReference>
<dbReference type="EMBL" id="BAABAB010000005">
    <property type="protein sequence ID" value="GAA3607601.1"/>
    <property type="molecule type" value="Genomic_DNA"/>
</dbReference>
<gene>
    <name evidence="11" type="ORF">GCM10022236_06760</name>
</gene>
<dbReference type="CDD" id="cd14014">
    <property type="entry name" value="STKc_PknB_like"/>
    <property type="match status" value="1"/>
</dbReference>
<evidence type="ECO:0000256" key="4">
    <source>
        <dbReference type="ARBA" id="ARBA00022741"/>
    </source>
</evidence>
<keyword evidence="3" id="KW-0808">Transferase</keyword>
<evidence type="ECO:0000256" key="5">
    <source>
        <dbReference type="ARBA" id="ARBA00022777"/>
    </source>
</evidence>
<feature type="binding site" evidence="7">
    <location>
        <position position="36"/>
    </location>
    <ligand>
        <name>ATP</name>
        <dbReference type="ChEBI" id="CHEBI:30616"/>
    </ligand>
</feature>
<dbReference type="EC" id="2.7.11.1" evidence="1"/>
<dbReference type="PROSITE" id="PS00109">
    <property type="entry name" value="PROTEIN_KINASE_TYR"/>
    <property type="match status" value="1"/>
</dbReference>
<keyword evidence="9" id="KW-0472">Membrane</keyword>
<keyword evidence="6 7" id="KW-0067">ATP-binding</keyword>
<feature type="compositionally biased region" description="Polar residues" evidence="8">
    <location>
        <begin position="285"/>
        <end position="297"/>
    </location>
</feature>
<feature type="compositionally biased region" description="Low complexity" evidence="8">
    <location>
        <begin position="311"/>
        <end position="323"/>
    </location>
</feature>
<evidence type="ECO:0000256" key="2">
    <source>
        <dbReference type="ARBA" id="ARBA00022527"/>
    </source>
</evidence>
<feature type="transmembrane region" description="Helical" evidence="9">
    <location>
        <begin position="363"/>
        <end position="388"/>
    </location>
</feature>
<keyword evidence="12" id="KW-1185">Reference proteome</keyword>
<dbReference type="Proteomes" id="UP001501490">
    <property type="component" value="Unassembled WGS sequence"/>
</dbReference>
<evidence type="ECO:0000313" key="12">
    <source>
        <dbReference type="Proteomes" id="UP001501490"/>
    </source>
</evidence>
<accession>A0ABP6ZHF4</accession>
<keyword evidence="9" id="KW-0812">Transmembrane</keyword>
<evidence type="ECO:0000256" key="9">
    <source>
        <dbReference type="SAM" id="Phobius"/>
    </source>
</evidence>
<protein>
    <recommendedName>
        <fullName evidence="1">non-specific serine/threonine protein kinase</fullName>
        <ecNumber evidence="1">2.7.11.1</ecNumber>
    </recommendedName>
</protein>
<organism evidence="11 12">
    <name type="scientific">Microlunatus ginsengisoli</name>
    <dbReference type="NCBI Taxonomy" id="363863"/>
    <lineage>
        <taxon>Bacteria</taxon>
        <taxon>Bacillati</taxon>
        <taxon>Actinomycetota</taxon>
        <taxon>Actinomycetes</taxon>
        <taxon>Propionibacteriales</taxon>
        <taxon>Propionibacteriaceae</taxon>
        <taxon>Microlunatus</taxon>
    </lineage>
</organism>
<dbReference type="InterPro" id="IPR000719">
    <property type="entry name" value="Prot_kinase_dom"/>
</dbReference>
<evidence type="ECO:0000256" key="1">
    <source>
        <dbReference type="ARBA" id="ARBA00012513"/>
    </source>
</evidence>
<sequence>METIGRYRLVRRLGAGSFATVWLGHDDDLDVPVAVKVLAENWADNADVRNRFLGEARILRRIRDPRLVAVYDIGALPDGRPYFVMDFVNSGSLDDLRRSGVPPVVALRLCAQGCRAIDVLHANQVLHRDVTPGNLLIQRSAGAPPLVVLADLGVAKAMAEAGEVTMTAGTPAYMAPEQAAGGALDRRVDVYSLTAVTYAMLSGKPPFPVRTVADIIGRDPALDPPALAARVGAPASLDTVLAAGLAFRVDRRPPTALILADALDVVAAEMERTQGAADWSPPPSATSTMLSPAATSIRQPPPPVPTPPVRQAPAEPGFAPGPAVDAPVGSRPPLTSPASATPASSATAAPATAAPAPKGRSRAAFAALVAIACAALFALSLFVTILILER</sequence>
<comment type="caution">
    <text evidence="11">The sequence shown here is derived from an EMBL/GenBank/DDBJ whole genome shotgun (WGS) entry which is preliminary data.</text>
</comment>
<evidence type="ECO:0000259" key="10">
    <source>
        <dbReference type="PROSITE" id="PS50011"/>
    </source>
</evidence>
<keyword evidence="9" id="KW-1133">Transmembrane helix</keyword>
<feature type="compositionally biased region" description="Pro residues" evidence="8">
    <location>
        <begin position="299"/>
        <end position="310"/>
    </location>
</feature>
<evidence type="ECO:0000256" key="7">
    <source>
        <dbReference type="PROSITE-ProRule" id="PRU10141"/>
    </source>
</evidence>
<evidence type="ECO:0000313" key="11">
    <source>
        <dbReference type="EMBL" id="GAA3607601.1"/>
    </source>
</evidence>
<keyword evidence="5" id="KW-0418">Kinase</keyword>
<keyword evidence="4 7" id="KW-0547">Nucleotide-binding</keyword>
<dbReference type="PANTHER" id="PTHR43289:SF6">
    <property type="entry name" value="SERINE_THREONINE-PROTEIN KINASE NEKL-3"/>
    <property type="match status" value="1"/>
</dbReference>
<proteinExistence type="predicted"/>
<dbReference type="SUPFAM" id="SSF56112">
    <property type="entry name" value="Protein kinase-like (PK-like)"/>
    <property type="match status" value="1"/>
</dbReference>
<dbReference type="PANTHER" id="PTHR43289">
    <property type="entry name" value="MITOGEN-ACTIVATED PROTEIN KINASE KINASE KINASE 20-RELATED"/>
    <property type="match status" value="1"/>
</dbReference>
<evidence type="ECO:0000256" key="6">
    <source>
        <dbReference type="ARBA" id="ARBA00022840"/>
    </source>
</evidence>
<dbReference type="Gene3D" id="3.30.200.20">
    <property type="entry name" value="Phosphorylase Kinase, domain 1"/>
    <property type="match status" value="1"/>
</dbReference>
<dbReference type="InterPro" id="IPR017441">
    <property type="entry name" value="Protein_kinase_ATP_BS"/>
</dbReference>
<evidence type="ECO:0000256" key="3">
    <source>
        <dbReference type="ARBA" id="ARBA00022679"/>
    </source>
</evidence>